<dbReference type="Proteomes" id="UP000780801">
    <property type="component" value="Unassembled WGS sequence"/>
</dbReference>
<dbReference type="AlphaFoldDB" id="A0A9P6FQ47"/>
<evidence type="ECO:0000313" key="2">
    <source>
        <dbReference type="Proteomes" id="UP000780801"/>
    </source>
</evidence>
<gene>
    <name evidence="1" type="ORF">BGW38_005303</name>
</gene>
<sequence>MTDNSNENSFTSEKAAGESPVEILARVWPEFDSTGLGILASRMEEVLRRVEQEYQRPLMNNDRWMLLGDFMKMAGQTQVSKDDLLNLLNVCQSVPSDELNSQDSPAQDG</sequence>
<proteinExistence type="predicted"/>
<dbReference type="EMBL" id="JAABOA010003362">
    <property type="protein sequence ID" value="KAF9578750.1"/>
    <property type="molecule type" value="Genomic_DNA"/>
</dbReference>
<organism evidence="1 2">
    <name type="scientific">Lunasporangiospora selenospora</name>
    <dbReference type="NCBI Taxonomy" id="979761"/>
    <lineage>
        <taxon>Eukaryota</taxon>
        <taxon>Fungi</taxon>
        <taxon>Fungi incertae sedis</taxon>
        <taxon>Mucoromycota</taxon>
        <taxon>Mortierellomycotina</taxon>
        <taxon>Mortierellomycetes</taxon>
        <taxon>Mortierellales</taxon>
        <taxon>Mortierellaceae</taxon>
        <taxon>Lunasporangiospora</taxon>
    </lineage>
</organism>
<name>A0A9P6FQ47_9FUNG</name>
<evidence type="ECO:0000313" key="1">
    <source>
        <dbReference type="EMBL" id="KAF9578750.1"/>
    </source>
</evidence>
<reference evidence="1" key="1">
    <citation type="journal article" date="2020" name="Fungal Divers.">
        <title>Resolving the Mortierellaceae phylogeny through synthesis of multi-gene phylogenetics and phylogenomics.</title>
        <authorList>
            <person name="Vandepol N."/>
            <person name="Liber J."/>
            <person name="Desiro A."/>
            <person name="Na H."/>
            <person name="Kennedy M."/>
            <person name="Barry K."/>
            <person name="Grigoriev I.V."/>
            <person name="Miller A.N."/>
            <person name="O'Donnell K."/>
            <person name="Stajich J.E."/>
            <person name="Bonito G."/>
        </authorList>
    </citation>
    <scope>NUCLEOTIDE SEQUENCE</scope>
    <source>
        <strain evidence="1">KOD1015</strain>
    </source>
</reference>
<comment type="caution">
    <text evidence="1">The sequence shown here is derived from an EMBL/GenBank/DDBJ whole genome shotgun (WGS) entry which is preliminary data.</text>
</comment>
<accession>A0A9P6FQ47</accession>
<protein>
    <submittedName>
        <fullName evidence="1">Uncharacterized protein</fullName>
    </submittedName>
</protein>
<keyword evidence="2" id="KW-1185">Reference proteome</keyword>
<dbReference type="OrthoDB" id="432685at2759"/>
<feature type="non-terminal residue" evidence="1">
    <location>
        <position position="109"/>
    </location>
</feature>